<reference evidence="1 2" key="1">
    <citation type="submission" date="2019-04" db="EMBL/GenBank/DDBJ databases">
        <title>Draft genome of the big-headed turtle Platysternon megacephalum.</title>
        <authorList>
            <person name="Gong S."/>
        </authorList>
    </citation>
    <scope>NUCLEOTIDE SEQUENCE [LARGE SCALE GENOMIC DNA]</scope>
    <source>
        <strain evidence="1">DO16091913</strain>
        <tissue evidence="1">Muscle</tissue>
    </source>
</reference>
<organism evidence="1 2">
    <name type="scientific">Platysternon megacephalum</name>
    <name type="common">big-headed turtle</name>
    <dbReference type="NCBI Taxonomy" id="55544"/>
    <lineage>
        <taxon>Eukaryota</taxon>
        <taxon>Metazoa</taxon>
        <taxon>Chordata</taxon>
        <taxon>Craniata</taxon>
        <taxon>Vertebrata</taxon>
        <taxon>Euteleostomi</taxon>
        <taxon>Archelosauria</taxon>
        <taxon>Testudinata</taxon>
        <taxon>Testudines</taxon>
        <taxon>Cryptodira</taxon>
        <taxon>Durocryptodira</taxon>
        <taxon>Testudinoidea</taxon>
        <taxon>Platysternidae</taxon>
        <taxon>Platysternon</taxon>
    </lineage>
</organism>
<reference evidence="1 2" key="2">
    <citation type="submission" date="2019-04" db="EMBL/GenBank/DDBJ databases">
        <title>The genome sequence of big-headed turtle.</title>
        <authorList>
            <person name="Gong S."/>
        </authorList>
    </citation>
    <scope>NUCLEOTIDE SEQUENCE [LARGE SCALE GENOMIC DNA]</scope>
    <source>
        <strain evidence="1">DO16091913</strain>
        <tissue evidence="1">Muscle</tissue>
    </source>
</reference>
<evidence type="ECO:0000313" key="2">
    <source>
        <dbReference type="Proteomes" id="UP000297703"/>
    </source>
</evidence>
<name>A0A4D9EY00_9SAUR</name>
<protein>
    <submittedName>
        <fullName evidence="1">Potassium voltage-gated channel subfamily D member 2</fullName>
    </submittedName>
</protein>
<keyword evidence="2" id="KW-1185">Reference proteome</keyword>
<accession>A0A4D9EY00</accession>
<comment type="caution">
    <text evidence="1">The sequence shown here is derived from an EMBL/GenBank/DDBJ whole genome shotgun (WGS) entry which is preliminary data.</text>
</comment>
<dbReference type="AlphaFoldDB" id="A0A4D9EY00"/>
<dbReference type="Proteomes" id="UP000297703">
    <property type="component" value="Unassembled WGS sequence"/>
</dbReference>
<evidence type="ECO:0000313" key="1">
    <source>
        <dbReference type="EMBL" id="TFK11958.1"/>
    </source>
</evidence>
<proteinExistence type="predicted"/>
<sequence length="130" mass="15112">MDVSVEINIILVLLKEPQENLLIQPAIMEESTTFYLQNILKMFGYRFAAWRWLFVGEQVYSLYCYSHFARTIISAASKGKFVKKEIKIFVATFLRLISTIKDFRYVTEQNVSLCFSLPLISCVFHPTLPS</sequence>
<dbReference type="EMBL" id="QXTE01000026">
    <property type="protein sequence ID" value="TFK11958.1"/>
    <property type="molecule type" value="Genomic_DNA"/>
</dbReference>
<gene>
    <name evidence="1" type="ORF">DR999_PMT04777</name>
</gene>